<feature type="region of interest" description="Disordered" evidence="1">
    <location>
        <begin position="159"/>
        <end position="193"/>
    </location>
</feature>
<dbReference type="RefSeq" id="XP_011293798.1">
    <property type="nucleotide sequence ID" value="XM_011295496.2"/>
</dbReference>
<organism evidence="2">
    <name type="scientific">Musca domestica</name>
    <name type="common">House fly</name>
    <dbReference type="NCBI Taxonomy" id="7370"/>
    <lineage>
        <taxon>Eukaryota</taxon>
        <taxon>Metazoa</taxon>
        <taxon>Ecdysozoa</taxon>
        <taxon>Arthropoda</taxon>
        <taxon>Hexapoda</taxon>
        <taxon>Insecta</taxon>
        <taxon>Pterygota</taxon>
        <taxon>Neoptera</taxon>
        <taxon>Endopterygota</taxon>
        <taxon>Diptera</taxon>
        <taxon>Brachycera</taxon>
        <taxon>Muscomorpha</taxon>
        <taxon>Muscoidea</taxon>
        <taxon>Muscidae</taxon>
        <taxon>Musca</taxon>
    </lineage>
</organism>
<dbReference type="Proteomes" id="UP001652621">
    <property type="component" value="Unplaced"/>
</dbReference>
<dbReference type="GeneID" id="105262024"/>
<dbReference type="AlphaFoldDB" id="A0A1I8NK91"/>
<evidence type="ECO:0000313" key="2">
    <source>
        <dbReference type="EnsemblMetazoa" id="MDOA016532-PA"/>
    </source>
</evidence>
<reference evidence="2" key="1">
    <citation type="submission" date="2020-05" db="UniProtKB">
        <authorList>
            <consortium name="EnsemblMetazoa"/>
        </authorList>
    </citation>
    <scope>IDENTIFICATION</scope>
    <source>
        <strain evidence="2">Aabys</strain>
    </source>
</reference>
<dbReference type="OrthoDB" id="10663804at2759"/>
<evidence type="ECO:0000313" key="3">
    <source>
        <dbReference type="Proteomes" id="UP001652621"/>
    </source>
</evidence>
<sequence>MLMLKSVQCLHGFGLDNNMIHGRIMYIPLLLLLLLYRVLGQADDYYFNNRDYQPLQQHQQLPVVGRNNFHPEPYNTPYTPLSYSNKDFVQISPYYKNNGDNFNEFQQPPYSNAKSMPFAVPSAITVPTDLWSGPPIVVEDINDYHSTTNRIGRVGNKVSSFRSTNNLHPNHHTQGANDEGRNEQPHQLPPQLQPSHFNYDNGVVYHSDIRRHQIFNSAHTEASTTGQEQQPQQKPQINLKIYNEPETSTKTTPNHQRYHGNVAQPNSQQLYATTSNTDLNYYRTRSIFNGATETDPLAERGTDYAKHFMEYLKKYPRRIKPEY</sequence>
<name>A0A1I8NK91_MUSDO</name>
<keyword evidence="3" id="KW-1185">Reference proteome</keyword>
<evidence type="ECO:0000313" key="4">
    <source>
        <dbReference type="RefSeq" id="XP_011293798.1"/>
    </source>
</evidence>
<feature type="compositionally biased region" description="Polar residues" evidence="1">
    <location>
        <begin position="159"/>
        <end position="176"/>
    </location>
</feature>
<proteinExistence type="predicted"/>
<dbReference type="VEuPathDB" id="VectorBase:MDOMA2_014336"/>
<accession>A0A1I8NK91</accession>
<reference evidence="4" key="2">
    <citation type="submission" date="2025-04" db="UniProtKB">
        <authorList>
            <consortium name="RefSeq"/>
        </authorList>
    </citation>
    <scope>IDENTIFICATION</scope>
    <source>
        <strain evidence="4">Aabys</strain>
    </source>
</reference>
<dbReference type="KEGG" id="mde:105262024"/>
<dbReference type="EnsemblMetazoa" id="MDOA016532-RA">
    <property type="protein sequence ID" value="MDOA016532-PA"/>
    <property type="gene ID" value="MDOA016532"/>
</dbReference>
<evidence type="ECO:0000256" key="1">
    <source>
        <dbReference type="SAM" id="MobiDB-lite"/>
    </source>
</evidence>
<dbReference type="VEuPathDB" id="VectorBase:MDOA016532"/>
<protein>
    <submittedName>
        <fullName evidence="4">Uncharacterized protein LOC105262024</fullName>
    </submittedName>
</protein>
<gene>
    <name evidence="2" type="primary">105262024</name>
    <name evidence="4" type="synonym">LOC105262024</name>
</gene>